<dbReference type="InterPro" id="IPR056311">
    <property type="entry name" value="TMEM131_Ig_2"/>
</dbReference>
<feature type="compositionally biased region" description="Basic and acidic residues" evidence="8">
    <location>
        <begin position="1780"/>
        <end position="1790"/>
    </location>
</feature>
<name>A0A914HSS8_GLORO</name>
<evidence type="ECO:0000256" key="1">
    <source>
        <dbReference type="ARBA" id="ARBA00004141"/>
    </source>
</evidence>
<organism evidence="14 15">
    <name type="scientific">Globodera rostochiensis</name>
    <name type="common">Golden nematode worm</name>
    <name type="synonym">Heterodera rostochiensis</name>
    <dbReference type="NCBI Taxonomy" id="31243"/>
    <lineage>
        <taxon>Eukaryota</taxon>
        <taxon>Metazoa</taxon>
        <taxon>Ecdysozoa</taxon>
        <taxon>Nematoda</taxon>
        <taxon>Chromadorea</taxon>
        <taxon>Rhabditida</taxon>
        <taxon>Tylenchina</taxon>
        <taxon>Tylenchomorpha</taxon>
        <taxon>Tylenchoidea</taxon>
        <taxon>Heteroderidae</taxon>
        <taxon>Heteroderinae</taxon>
        <taxon>Globodera</taxon>
    </lineage>
</organism>
<proteinExistence type="inferred from homology"/>
<keyword evidence="7 9" id="KW-0472">Membrane</keyword>
<dbReference type="InterPro" id="IPR055437">
    <property type="entry name" value="TMEM131L_Ig_5"/>
</dbReference>
<evidence type="ECO:0000256" key="7">
    <source>
        <dbReference type="ARBA" id="ARBA00023136"/>
    </source>
</evidence>
<dbReference type="Pfam" id="PF24501">
    <property type="entry name" value="Ig_TMEM131L_5"/>
    <property type="match status" value="1"/>
</dbReference>
<feature type="transmembrane region" description="Helical" evidence="9">
    <location>
        <begin position="100"/>
        <end position="120"/>
    </location>
</feature>
<dbReference type="SUPFAM" id="SSF48652">
    <property type="entry name" value="Tetraspanin"/>
    <property type="match status" value="1"/>
</dbReference>
<reference evidence="15" key="1">
    <citation type="submission" date="2022-11" db="UniProtKB">
        <authorList>
            <consortium name="WormBaseParasite"/>
        </authorList>
    </citation>
    <scope>IDENTIFICATION</scope>
</reference>
<dbReference type="Pfam" id="PF12371">
    <property type="entry name" value="TMEM131_like_N"/>
    <property type="match status" value="1"/>
</dbReference>
<feature type="domain" description="TMEM131 second Ig-like" evidence="11">
    <location>
        <begin position="450"/>
        <end position="547"/>
    </location>
</feature>
<feature type="compositionally biased region" description="Polar residues" evidence="8">
    <location>
        <begin position="1505"/>
        <end position="1516"/>
    </location>
</feature>
<feature type="compositionally biased region" description="Basic and acidic residues" evidence="8">
    <location>
        <begin position="1724"/>
        <end position="1733"/>
    </location>
</feature>
<feature type="transmembrane region" description="Helical" evidence="9">
    <location>
        <begin position="195"/>
        <end position="218"/>
    </location>
</feature>
<evidence type="ECO:0000256" key="8">
    <source>
        <dbReference type="SAM" id="MobiDB-lite"/>
    </source>
</evidence>
<feature type="transmembrane region" description="Helical" evidence="9">
    <location>
        <begin position="12"/>
        <end position="35"/>
    </location>
</feature>
<feature type="domain" description="TMEM131L fifth Ig-like" evidence="13">
    <location>
        <begin position="1353"/>
        <end position="1416"/>
    </location>
</feature>
<dbReference type="InterPro" id="IPR055436">
    <property type="entry name" value="Ig_TMEM131L_4"/>
</dbReference>
<dbReference type="Gene3D" id="2.60.40.10">
    <property type="entry name" value="Immunoglobulins"/>
    <property type="match status" value="1"/>
</dbReference>
<keyword evidence="5" id="KW-0732">Signal</keyword>
<evidence type="ECO:0000256" key="6">
    <source>
        <dbReference type="ARBA" id="ARBA00022989"/>
    </source>
</evidence>
<evidence type="ECO:0000256" key="3">
    <source>
        <dbReference type="ARBA" id="ARBA00006682"/>
    </source>
</evidence>
<dbReference type="InterPro" id="IPR022113">
    <property type="entry name" value="TMEM131L_N"/>
</dbReference>
<feature type="domain" description="TMEM131L fourth Ig-like" evidence="12">
    <location>
        <begin position="1168"/>
        <end position="1301"/>
    </location>
</feature>
<evidence type="ECO:0000256" key="5">
    <source>
        <dbReference type="ARBA" id="ARBA00022729"/>
    </source>
</evidence>
<feature type="compositionally biased region" description="Low complexity" evidence="8">
    <location>
        <begin position="1691"/>
        <end position="1705"/>
    </location>
</feature>
<evidence type="ECO:0000259" key="10">
    <source>
        <dbReference type="Pfam" id="PF12371"/>
    </source>
</evidence>
<dbReference type="PRINTS" id="PR00259">
    <property type="entry name" value="TMFOUR"/>
</dbReference>
<feature type="compositionally biased region" description="Polar residues" evidence="8">
    <location>
        <begin position="1752"/>
        <end position="1768"/>
    </location>
</feature>
<feature type="region of interest" description="Disordered" evidence="8">
    <location>
        <begin position="1906"/>
        <end position="1925"/>
    </location>
</feature>
<feature type="transmembrane region" description="Helical" evidence="9">
    <location>
        <begin position="67"/>
        <end position="88"/>
    </location>
</feature>
<feature type="region of interest" description="Disordered" evidence="8">
    <location>
        <begin position="1681"/>
        <end position="1869"/>
    </location>
</feature>
<comment type="subcellular location">
    <subcellularLocation>
        <location evidence="1">Membrane</location>
        <topology evidence="1">Multi-pass membrane protein</topology>
    </subcellularLocation>
    <subcellularLocation>
        <location evidence="2">Membrane</location>
        <topology evidence="2">Single-pass type I membrane protein</topology>
    </subcellularLocation>
</comment>
<dbReference type="Pfam" id="PF24499">
    <property type="entry name" value="Ig_TMEM131L_4"/>
    <property type="match status" value="1"/>
</dbReference>
<dbReference type="InterPro" id="IPR013783">
    <property type="entry name" value="Ig-like_fold"/>
</dbReference>
<feature type="compositionally biased region" description="Basic and acidic residues" evidence="8">
    <location>
        <begin position="691"/>
        <end position="709"/>
    </location>
</feature>
<feature type="region of interest" description="Disordered" evidence="8">
    <location>
        <begin position="683"/>
        <end position="716"/>
    </location>
</feature>
<feature type="transmembrane region" description="Helical" evidence="9">
    <location>
        <begin position="1450"/>
        <end position="1472"/>
    </location>
</feature>
<comment type="similarity">
    <text evidence="3">Belongs to the TMEM131 family.</text>
</comment>
<keyword evidence="6 9" id="KW-1133">Transmembrane helix</keyword>
<evidence type="ECO:0000256" key="4">
    <source>
        <dbReference type="ARBA" id="ARBA00022692"/>
    </source>
</evidence>
<evidence type="ECO:0000259" key="11">
    <source>
        <dbReference type="Pfam" id="PF24495"/>
    </source>
</evidence>
<keyword evidence="14" id="KW-1185">Reference proteome</keyword>
<sequence length="2270" mass="254013">MVYGYGNKVVKSLMFFTNFAIFFLGVLVFTFSLWANLDRDFSAHLRDFAEQAKIDEHFVNELAQYEASLWILVAVGALLLVVGFLGCCGTACESNVLLTLYFVVILILALVEFLTVLAMFTNRAELFESVHNAFIESSKTADGRRNLKPIQTALNCCGATVESQHFYLAEGLCTGSLHNADDCYTVLAAKLNSDAVLVSAVLLLLAQFFSMFFSCVLCKAFRERACSSDQNLIATNLLMFQSAATKSAFFPFFSYSISPPFCPFTFVFVVFLLLPINNNAFTDNTNLLVDNEFSADVISQAFVQTGSELHYFRDISHQQDGGPTFLASSTSANKVNDGLEAENNAGKKKLFEAESTDFGKSVLGVPVQRRVFLSNPGDKNLIISAITSSSISFHCSFVEQKSLAPQQQTFFRVFFLPVLEHFGLQQEVIKVHTSVGTFSHRVQGESVGNPYRIRSFLGIRLPLNATFSAPFSLHNPHSKTMILSELFVSDCNVRIELNDGTLVSKKQRTEDDKKEPIHWRFRPFETREIGKTKVLGNVERNSTSFIVAKMRNMGHQSSNAQSIPIAMHEKSELKEEPLDQLLIFAVGVQVSRRRDLFPTVDLLDFGLVQAGGQIRPLTFSVYSSLERGVEIESVYVGKQTRGVYLQFESRPPISIKGGAKGQPGLPITVASVNIDTRQPNLAELRDAEDDGTTKDSTEQQLEQRGREGSDENSEMVTVRRGTVVAETRGGNYKVSIPFRAVIYRGQLEHDMEATAFHQGLDPIVHREVTITNSLPFGLAIWGIKLAKNAKDAFQASLVSDPAVVLFPGQSLPTFLLTYLRKQSINFSSKIILNTNVTTYKFPIVVFGGDLQIRLHAHKQSEFDFGSVGWDERRTILFSLSNSNPVSLRLKRLHAPFPALLSLSFIGVHRLEHDNQAVSVGRLVERASPANVSSSSSNGDRWAEGLDFALPAHSLALFNLTLSAPSQHRKTLPSSGVNTFQLQTQFATHEFPVKFELVDYHLESVPSEIVFRDAFIGTVQTHPIKFFNTFADDLHIHHISITDDDDPRFQLYHQPNVSVTMRRTIPSKSLVTVANVAFVPGSTCPQHCYLGIQLDTSEGQWFAYGMKLPQNLAEIDHYLYMRLRKEWLSMGDKRVVKTQLRMDTDRVKGVEVPIEGHLVWPRLLSHSVVHFPLTAVGNFTIVNLTLSNPTTNSVIVQLLPLVIYPDAEFFLDLFRAELPVPLADPVEINETLMFSLRDTELFTLRPGSPVPQFTQTLLLRPGMSTRIRIGFLPNDYALHSSLLLIRNNLTALEPVVLYGRGAKMHMDIDNKTARSQPLLFEILPQHLADCANPRRQLHKLPTTLTVRRSFVVRNSGEVSFSVFNISISNTPCENRGFRVLNCDRFRLEPNETILLDIAYTPDFLLSTNEATLQLYMHMNGTPWSFDLVSTIPPHLLSVCHAALPRPPFESMMYYTCVLALTFCFICVVSCAYLEGDRVISCAYRQQFAVHCHDEKTAVDLDASVPDEQNSVSSSTGTTEDEVPSRKTQFLQAAQDAGPLNKLFWRTLNCILWVFSYVWPLVRGSNKQSIGRRKSRKVDNEKTSLRQSFSEGLVDGTEDGKAEEMDDELLTRLPVSDEIAQHPKDPEQIHSNFPLPPLLSNANGLDSANIVCDDELLDFTDPYLFMKFRSFLNAEKLSLGAECTGGQRHKHSVSSSTTTSETQQQPSNGTRERIARKKKAGKKRNKPDEANKFDLHSIGIKKNLLGKEPEHQRNAQGLKSAELSSSTTGSDDGENLLMALNEKSDEKGETTKKTQRTTTAKRTGKANNVYFINEKRAEVKRHGKSPSAGSSHVSSSSPRTASNSADKMPMTTNKHSKARRTVEEEDQMVVPSSSISYADRRRIMDGEKERPEWFNRLFTTGIAAEDEDEKVGGNNHDEQQQQQQQPNLYFQHEQRPPPVYRDDFGTEFVWKQLHSTKFRFEDNEEVEEKDELAQFDAPENADAEMGAGVDMDSSDSSAAPEWADQAMADFTTVNVDDDFFDLANQSAEFFDQISNDGCSTSLQQSDRNLPTDTDTFTPSNRYFGVIGSKIEKKENTDAIVRDKMLEAEDLKTQRIIDTLTQEYREKLTKVLNSARNPMLDIHQLLDDLNLSPSACKLTLPPDLSSGCGLNETKPTGTVADNHLNTTNVGRNVGTATSSSSSRLGGTTELQGVQQRKRKSPGREHSERLRNAVDEPKKEKTDGALSPLPNFDILFNIEDPIWKPIGAIDERLSWPAQFMKKEKKTTKKQKDDK</sequence>
<evidence type="ECO:0000259" key="13">
    <source>
        <dbReference type="Pfam" id="PF24501"/>
    </source>
</evidence>
<feature type="transmembrane region" description="Helical" evidence="9">
    <location>
        <begin position="1541"/>
        <end position="1560"/>
    </location>
</feature>
<dbReference type="InterPro" id="IPR039877">
    <property type="entry name" value="TMEM131-like"/>
</dbReference>
<dbReference type="PANTHER" id="PTHR22050">
    <property type="entry name" value="RW1 PROTEIN HOMOLOG"/>
    <property type="match status" value="1"/>
</dbReference>
<evidence type="ECO:0000313" key="15">
    <source>
        <dbReference type="WBParaSite" id="Gr19_v10_g4313.t1"/>
    </source>
</evidence>
<dbReference type="InterPro" id="IPR008952">
    <property type="entry name" value="Tetraspanin_EC2_sf"/>
</dbReference>
<feature type="compositionally biased region" description="Basic residues" evidence="8">
    <location>
        <begin position="1712"/>
        <end position="1723"/>
    </location>
</feature>
<feature type="compositionally biased region" description="Low complexity" evidence="8">
    <location>
        <begin position="1823"/>
        <end position="1842"/>
    </location>
</feature>
<feature type="compositionally biased region" description="Basic and acidic residues" evidence="8">
    <location>
        <begin position="2198"/>
        <end position="2219"/>
    </location>
</feature>
<dbReference type="PANTHER" id="PTHR22050:SF0">
    <property type="entry name" value="TRANSMEMBRANE PROTEIN 131 HOMOLOG"/>
    <property type="match status" value="1"/>
</dbReference>
<keyword evidence="4 9" id="KW-0812">Transmembrane</keyword>
<evidence type="ECO:0000313" key="14">
    <source>
        <dbReference type="Proteomes" id="UP000887572"/>
    </source>
</evidence>
<feature type="region of interest" description="Disordered" evidence="8">
    <location>
        <begin position="2153"/>
        <end position="2224"/>
    </location>
</feature>
<evidence type="ECO:0000256" key="2">
    <source>
        <dbReference type="ARBA" id="ARBA00004479"/>
    </source>
</evidence>
<feature type="transmembrane region" description="Helical" evidence="9">
    <location>
        <begin position="248"/>
        <end position="274"/>
    </location>
</feature>
<feature type="domain" description="Transmembrane protein 131-like N-terminal" evidence="10">
    <location>
        <begin position="357"/>
        <end position="433"/>
    </location>
</feature>
<dbReference type="WBParaSite" id="Gr19_v10_g4313.t1">
    <property type="protein sequence ID" value="Gr19_v10_g4313.t1"/>
    <property type="gene ID" value="Gr19_v10_g4313"/>
</dbReference>
<dbReference type="Proteomes" id="UP000887572">
    <property type="component" value="Unplaced"/>
</dbReference>
<dbReference type="GO" id="GO:0016020">
    <property type="term" value="C:membrane"/>
    <property type="evidence" value="ECO:0007669"/>
    <property type="project" value="UniProtKB-SubCell"/>
</dbReference>
<evidence type="ECO:0000259" key="12">
    <source>
        <dbReference type="Pfam" id="PF24499"/>
    </source>
</evidence>
<feature type="region of interest" description="Disordered" evidence="8">
    <location>
        <begin position="1501"/>
        <end position="1523"/>
    </location>
</feature>
<accession>A0A914HSS8</accession>
<feature type="compositionally biased region" description="Polar residues" evidence="8">
    <location>
        <begin position="2160"/>
        <end position="2191"/>
    </location>
</feature>
<dbReference type="Pfam" id="PF24495">
    <property type="entry name" value="Ig_TMEM131_2"/>
    <property type="match status" value="1"/>
</dbReference>
<dbReference type="Pfam" id="PF00335">
    <property type="entry name" value="Tetraspanin"/>
    <property type="match status" value="1"/>
</dbReference>
<dbReference type="InterPro" id="IPR018499">
    <property type="entry name" value="Tetraspanin/Peripherin"/>
</dbReference>
<protein>
    <submittedName>
        <fullName evidence="15">Tetraspanin</fullName>
    </submittedName>
</protein>
<evidence type="ECO:0000256" key="9">
    <source>
        <dbReference type="SAM" id="Phobius"/>
    </source>
</evidence>